<organism evidence="2 3">
    <name type="scientific">Gordonia cholesterolivorans</name>
    <dbReference type="NCBI Taxonomy" id="559625"/>
    <lineage>
        <taxon>Bacteria</taxon>
        <taxon>Bacillati</taxon>
        <taxon>Actinomycetota</taxon>
        <taxon>Actinomycetes</taxon>
        <taxon>Mycobacteriales</taxon>
        <taxon>Gordoniaceae</taxon>
        <taxon>Gordonia</taxon>
    </lineage>
</organism>
<protein>
    <recommendedName>
        <fullName evidence="4">Lipoprotein</fullName>
    </recommendedName>
</protein>
<comment type="caution">
    <text evidence="2">The sequence shown here is derived from an EMBL/GenBank/DDBJ whole genome shotgun (WGS) entry which is preliminary data.</text>
</comment>
<evidence type="ECO:0008006" key="4">
    <source>
        <dbReference type="Google" id="ProtNLM"/>
    </source>
</evidence>
<keyword evidence="3" id="KW-1185">Reference proteome</keyword>
<evidence type="ECO:0000313" key="2">
    <source>
        <dbReference type="EMBL" id="GAA2381166.1"/>
    </source>
</evidence>
<evidence type="ECO:0000313" key="3">
    <source>
        <dbReference type="Proteomes" id="UP001501170"/>
    </source>
</evidence>
<name>A0ABP5UI09_9ACTN</name>
<feature type="signal peptide" evidence="1">
    <location>
        <begin position="1"/>
        <end position="30"/>
    </location>
</feature>
<feature type="chain" id="PRO_5045392936" description="Lipoprotein" evidence="1">
    <location>
        <begin position="31"/>
        <end position="280"/>
    </location>
</feature>
<evidence type="ECO:0000256" key="1">
    <source>
        <dbReference type="SAM" id="SignalP"/>
    </source>
</evidence>
<accession>A0ABP5UI09</accession>
<proteinExistence type="predicted"/>
<dbReference type="PROSITE" id="PS51257">
    <property type="entry name" value="PROKAR_LIPOPROTEIN"/>
    <property type="match status" value="1"/>
</dbReference>
<keyword evidence="1" id="KW-0732">Signal</keyword>
<dbReference type="RefSeq" id="WP_062367508.1">
    <property type="nucleotide sequence ID" value="NZ_BAAARB010000010.1"/>
</dbReference>
<sequence>MTGRHRRHRRPAAFALAGALMSAVALGACATDSADSFAEDYTAYLRGRSDVTSFRVHPNNAVLSRGSVDTVVSLRAGLPDEDVARAARELAAHRGGAVIDEHRIRVEFSARDSSGGPVAAEIYLVPGSDNPRLGDPARYLDWVRRTRQFTASNPGVTAVRAWRTAIAAESSRDAYPLAESLDRFIADDSGGIRELSVTGSDCVLQWDAGDTPADLGRYRDLLALLPAGTSPVHCRATSQRPEPAAAVYLTVSRTTPDTVVESIRARAAEIGLPAQIAVAA</sequence>
<dbReference type="Proteomes" id="UP001501170">
    <property type="component" value="Unassembled WGS sequence"/>
</dbReference>
<gene>
    <name evidence="2" type="ORF">GCM10009855_21540</name>
</gene>
<dbReference type="EMBL" id="BAAARB010000010">
    <property type="protein sequence ID" value="GAA2381166.1"/>
    <property type="molecule type" value="Genomic_DNA"/>
</dbReference>
<reference evidence="3" key="1">
    <citation type="journal article" date="2019" name="Int. J. Syst. Evol. Microbiol.">
        <title>The Global Catalogue of Microorganisms (GCM) 10K type strain sequencing project: providing services to taxonomists for standard genome sequencing and annotation.</title>
        <authorList>
            <consortium name="The Broad Institute Genomics Platform"/>
            <consortium name="The Broad Institute Genome Sequencing Center for Infectious Disease"/>
            <person name="Wu L."/>
            <person name="Ma J."/>
        </authorList>
    </citation>
    <scope>NUCLEOTIDE SEQUENCE [LARGE SCALE GENOMIC DNA]</scope>
    <source>
        <strain evidence="3">JCM 16227</strain>
    </source>
</reference>